<dbReference type="VEuPathDB" id="FungiDB:H257_10402"/>
<dbReference type="InterPro" id="IPR000595">
    <property type="entry name" value="cNMP-bd_dom"/>
</dbReference>
<organism evidence="2 3">
    <name type="scientific">Aphanomyces astaci</name>
    <name type="common">Crayfish plague agent</name>
    <dbReference type="NCBI Taxonomy" id="112090"/>
    <lineage>
        <taxon>Eukaryota</taxon>
        <taxon>Sar</taxon>
        <taxon>Stramenopiles</taxon>
        <taxon>Oomycota</taxon>
        <taxon>Saprolegniomycetes</taxon>
        <taxon>Saprolegniales</taxon>
        <taxon>Verrucalvaceae</taxon>
        <taxon>Aphanomyces</taxon>
    </lineage>
</organism>
<dbReference type="VEuPathDB" id="FungiDB:H257_10401"/>
<dbReference type="GO" id="GO:0005249">
    <property type="term" value="F:voltage-gated potassium channel activity"/>
    <property type="evidence" value="ECO:0007669"/>
    <property type="project" value="TreeGrafter"/>
</dbReference>
<dbReference type="InterPro" id="IPR018490">
    <property type="entry name" value="cNMP-bd_dom_sf"/>
</dbReference>
<dbReference type="Gene3D" id="2.60.120.10">
    <property type="entry name" value="Jelly Rolls"/>
    <property type="match status" value="1"/>
</dbReference>
<evidence type="ECO:0000313" key="2">
    <source>
        <dbReference type="EMBL" id="RHY21862.1"/>
    </source>
</evidence>
<dbReference type="GO" id="GO:0005886">
    <property type="term" value="C:plasma membrane"/>
    <property type="evidence" value="ECO:0007669"/>
    <property type="project" value="TreeGrafter"/>
</dbReference>
<dbReference type="SUPFAM" id="SSF51206">
    <property type="entry name" value="cAMP-binding domain-like"/>
    <property type="match status" value="1"/>
</dbReference>
<dbReference type="SUPFAM" id="SSF81324">
    <property type="entry name" value="Voltage-gated potassium channels"/>
    <property type="match status" value="1"/>
</dbReference>
<evidence type="ECO:0000259" key="1">
    <source>
        <dbReference type="PROSITE" id="PS50042"/>
    </source>
</evidence>
<accession>A0A397BPZ9</accession>
<dbReference type="PANTHER" id="PTHR10217:SF435">
    <property type="entry name" value="POTASSIUM VOLTAGE-GATED CHANNEL PROTEIN EAG"/>
    <property type="match status" value="1"/>
</dbReference>
<name>A0A397BPZ9_APHAT</name>
<proteinExistence type="predicted"/>
<dbReference type="GO" id="GO:0042391">
    <property type="term" value="P:regulation of membrane potential"/>
    <property type="evidence" value="ECO:0007669"/>
    <property type="project" value="TreeGrafter"/>
</dbReference>
<dbReference type="VEuPathDB" id="FungiDB:H257_10403"/>
<dbReference type="PANTHER" id="PTHR10217">
    <property type="entry name" value="VOLTAGE AND LIGAND GATED POTASSIUM CHANNEL"/>
    <property type="match status" value="1"/>
</dbReference>
<protein>
    <recommendedName>
        <fullName evidence="1">Cyclic nucleotide-binding domain-containing protein</fullName>
    </recommendedName>
</protein>
<sequence>MCCHKPGATDAELTELEQRILEGNTINPVEHVLPSSRLLKSSATHQSTKLLLPTDSTATLAQPQCPILPSPRLQQSSSTVLHTSSVAHNRLEPVPTTFPDTNPPPPLHSNASETHVQNASLSKLMSLGPSVSERVLPTLNRAMTKDFGRRLSHDFDASQILDALAHMNSSHKAKLAESQKSFVLSLHSPWKPYWDVLKAAAAVYAIVLTHLQLAFHVCDIVPALFVIQVVVDTLFVVDSVLHFNTTFIDANLMEEVFDRRLVFRHYLVGAFVTDWFTSVPLSYFGHVSPYIECLRFGILCRVLKPTCAYIVVTISEAGNGTTRWDSASDLPNSVADQYFHAYYEAITVTGGESMQPTTTLEVFTSGLHQGRRGRVQRAELLADLPTTLTLQLQWTLHEAFMRKVLFFQSLEPEGLLTLLQCIEEWVALTGDVIIRAGEESQAFYLIQTGSVDVFLKGSNKKRILLKHVGPGDFFGEMSLIGDATAGDGGRSCRTTANVEATSFCTFQVLYKELFLVLTTQNEQLKAFLTQARAQRLADANHGQLKASAQEDENVFLSTSTRWPRQP</sequence>
<reference evidence="2 3" key="1">
    <citation type="submission" date="2018-08" db="EMBL/GenBank/DDBJ databases">
        <title>Aphanomyces genome sequencing and annotation.</title>
        <authorList>
            <person name="Minardi D."/>
            <person name="Oidtmann B."/>
            <person name="Van Der Giezen M."/>
            <person name="Studholme D.J."/>
        </authorList>
    </citation>
    <scope>NUCLEOTIDE SEQUENCE [LARGE SCALE GENOMIC DNA]</scope>
    <source>
        <strain evidence="2 3">Yx</strain>
    </source>
</reference>
<dbReference type="InterPro" id="IPR050818">
    <property type="entry name" value="KCNH_animal-type"/>
</dbReference>
<dbReference type="PROSITE" id="PS50042">
    <property type="entry name" value="CNMP_BINDING_3"/>
    <property type="match status" value="1"/>
</dbReference>
<dbReference type="CDD" id="cd00038">
    <property type="entry name" value="CAP_ED"/>
    <property type="match status" value="1"/>
</dbReference>
<feature type="domain" description="Cyclic nucleotide-binding" evidence="1">
    <location>
        <begin position="406"/>
        <end position="535"/>
    </location>
</feature>
<dbReference type="InterPro" id="IPR014710">
    <property type="entry name" value="RmlC-like_jellyroll"/>
</dbReference>
<dbReference type="SMART" id="SM00100">
    <property type="entry name" value="cNMP"/>
    <property type="match status" value="1"/>
</dbReference>
<dbReference type="Proteomes" id="UP000266239">
    <property type="component" value="Unassembled WGS sequence"/>
</dbReference>
<evidence type="ECO:0000313" key="3">
    <source>
        <dbReference type="Proteomes" id="UP000266239"/>
    </source>
</evidence>
<dbReference type="Pfam" id="PF00027">
    <property type="entry name" value="cNMP_binding"/>
    <property type="match status" value="1"/>
</dbReference>
<gene>
    <name evidence="2" type="ORF">DYB25_002060</name>
</gene>
<dbReference type="EMBL" id="QUTA01003891">
    <property type="protein sequence ID" value="RHY21862.1"/>
    <property type="molecule type" value="Genomic_DNA"/>
</dbReference>
<dbReference type="AlphaFoldDB" id="A0A397BPZ9"/>
<comment type="caution">
    <text evidence="2">The sequence shown here is derived from an EMBL/GenBank/DDBJ whole genome shotgun (WGS) entry which is preliminary data.</text>
</comment>